<evidence type="ECO:0000313" key="7">
    <source>
        <dbReference type="EMBL" id="MBC2593848.1"/>
    </source>
</evidence>
<dbReference type="RefSeq" id="WP_185674848.1">
    <property type="nucleotide sequence ID" value="NZ_JACHVB010000016.1"/>
</dbReference>
<dbReference type="GO" id="GO:0090729">
    <property type="term" value="F:toxin activity"/>
    <property type="evidence" value="ECO:0007669"/>
    <property type="project" value="UniProtKB-KW"/>
</dbReference>
<keyword evidence="5" id="KW-0800">Toxin</keyword>
<dbReference type="AlphaFoldDB" id="A0A842HCQ3"/>
<keyword evidence="2 5" id="KW-0540">Nuclease</keyword>
<sequence length="136" mass="15040">MKKLIIDANVILRFLRADHPEHFAAASKLFEQAESGKVRLVLLAPVLAEVVFVLTSVYECGRKEIAEALQPFLFHGGIDCPESAVLADALKRFASTKIDLMDCYVAAAAVASDYAVCSFDRDFRKFSDIDWQQPGS</sequence>
<dbReference type="GO" id="GO:0016787">
    <property type="term" value="F:hydrolase activity"/>
    <property type="evidence" value="ECO:0007669"/>
    <property type="project" value="UniProtKB-KW"/>
</dbReference>
<protein>
    <recommendedName>
        <fullName evidence="5">Ribonuclease VapC</fullName>
        <shortName evidence="5">RNase VapC</shortName>
        <ecNumber evidence="5">3.1.-.-</ecNumber>
    </recommendedName>
    <alternativeName>
        <fullName evidence="5">Toxin VapC</fullName>
    </alternativeName>
</protein>
<dbReference type="InterPro" id="IPR022907">
    <property type="entry name" value="VapC_family"/>
</dbReference>
<dbReference type="Pfam" id="PF01850">
    <property type="entry name" value="PIN"/>
    <property type="match status" value="1"/>
</dbReference>
<keyword evidence="3 5" id="KW-0479">Metal-binding</keyword>
<dbReference type="HAMAP" id="MF_00265">
    <property type="entry name" value="VapC_Nob1"/>
    <property type="match status" value="1"/>
</dbReference>
<reference evidence="7 8" key="1">
    <citation type="submission" date="2020-07" db="EMBL/GenBank/DDBJ databases">
        <authorList>
            <person name="Feng X."/>
        </authorList>
    </citation>
    <scope>NUCLEOTIDE SEQUENCE [LARGE SCALE GENOMIC DNA]</scope>
    <source>
        <strain evidence="7 8">JCM31066</strain>
    </source>
</reference>
<proteinExistence type="inferred from homology"/>
<dbReference type="EMBL" id="JACHVB010000016">
    <property type="protein sequence ID" value="MBC2593848.1"/>
    <property type="molecule type" value="Genomic_DNA"/>
</dbReference>
<dbReference type="SMART" id="SM00670">
    <property type="entry name" value="PINc"/>
    <property type="match status" value="1"/>
</dbReference>
<keyword evidence="1 5" id="KW-1277">Toxin-antitoxin system</keyword>
<comment type="function">
    <text evidence="5">Toxic component of a toxin-antitoxin (TA) system. An RNase.</text>
</comment>
<keyword evidence="8" id="KW-1185">Reference proteome</keyword>
<dbReference type="SUPFAM" id="SSF88723">
    <property type="entry name" value="PIN domain-like"/>
    <property type="match status" value="1"/>
</dbReference>
<keyword evidence="4 5" id="KW-0378">Hydrolase</keyword>
<feature type="domain" description="PIN" evidence="6">
    <location>
        <begin position="2"/>
        <end position="125"/>
    </location>
</feature>
<dbReference type="GO" id="GO:0004540">
    <property type="term" value="F:RNA nuclease activity"/>
    <property type="evidence" value="ECO:0007669"/>
    <property type="project" value="InterPro"/>
</dbReference>
<gene>
    <name evidence="5" type="primary">vapC</name>
    <name evidence="7" type="ORF">H5P28_06200</name>
</gene>
<evidence type="ECO:0000256" key="4">
    <source>
        <dbReference type="ARBA" id="ARBA00022801"/>
    </source>
</evidence>
<dbReference type="InterPro" id="IPR029060">
    <property type="entry name" value="PIN-like_dom_sf"/>
</dbReference>
<dbReference type="InterPro" id="IPR002716">
    <property type="entry name" value="PIN_dom"/>
</dbReference>
<dbReference type="Proteomes" id="UP000546464">
    <property type="component" value="Unassembled WGS sequence"/>
</dbReference>
<name>A0A842HCQ3_9BACT</name>
<organism evidence="7 8">
    <name type="scientific">Ruficoccus amylovorans</name>
    <dbReference type="NCBI Taxonomy" id="1804625"/>
    <lineage>
        <taxon>Bacteria</taxon>
        <taxon>Pseudomonadati</taxon>
        <taxon>Verrucomicrobiota</taxon>
        <taxon>Opitutia</taxon>
        <taxon>Puniceicoccales</taxon>
        <taxon>Cerasicoccaceae</taxon>
        <taxon>Ruficoccus</taxon>
    </lineage>
</organism>
<evidence type="ECO:0000259" key="6">
    <source>
        <dbReference type="SMART" id="SM00670"/>
    </source>
</evidence>
<feature type="binding site" evidence="5">
    <location>
        <position position="7"/>
    </location>
    <ligand>
        <name>Mg(2+)</name>
        <dbReference type="ChEBI" id="CHEBI:18420"/>
    </ligand>
</feature>
<evidence type="ECO:0000256" key="1">
    <source>
        <dbReference type="ARBA" id="ARBA00022649"/>
    </source>
</evidence>
<accession>A0A842HCQ3</accession>
<dbReference type="Gene3D" id="3.40.50.1010">
    <property type="entry name" value="5'-nuclease"/>
    <property type="match status" value="1"/>
</dbReference>
<evidence type="ECO:0000256" key="3">
    <source>
        <dbReference type="ARBA" id="ARBA00022723"/>
    </source>
</evidence>
<evidence type="ECO:0000256" key="2">
    <source>
        <dbReference type="ARBA" id="ARBA00022722"/>
    </source>
</evidence>
<evidence type="ECO:0000313" key="8">
    <source>
        <dbReference type="Proteomes" id="UP000546464"/>
    </source>
</evidence>
<feature type="binding site" evidence="5">
    <location>
        <position position="102"/>
    </location>
    <ligand>
        <name>Mg(2+)</name>
        <dbReference type="ChEBI" id="CHEBI:18420"/>
    </ligand>
</feature>
<comment type="similarity">
    <text evidence="5">Belongs to the PINc/VapC protein family.</text>
</comment>
<comment type="caution">
    <text evidence="7">The sequence shown here is derived from an EMBL/GenBank/DDBJ whole genome shotgun (WGS) entry which is preliminary data.</text>
</comment>
<comment type="cofactor">
    <cofactor evidence="5">
        <name>Mg(2+)</name>
        <dbReference type="ChEBI" id="CHEBI:18420"/>
    </cofactor>
</comment>
<dbReference type="GO" id="GO:0000287">
    <property type="term" value="F:magnesium ion binding"/>
    <property type="evidence" value="ECO:0007669"/>
    <property type="project" value="UniProtKB-UniRule"/>
</dbReference>
<evidence type="ECO:0000256" key="5">
    <source>
        <dbReference type="HAMAP-Rule" id="MF_00265"/>
    </source>
</evidence>
<dbReference type="EC" id="3.1.-.-" evidence="5"/>
<keyword evidence="5" id="KW-0460">Magnesium</keyword>